<organism evidence="2 3">
    <name type="scientific">Hymenolepis diminuta</name>
    <name type="common">Rat tapeworm</name>
    <dbReference type="NCBI Taxonomy" id="6216"/>
    <lineage>
        <taxon>Eukaryota</taxon>
        <taxon>Metazoa</taxon>
        <taxon>Spiralia</taxon>
        <taxon>Lophotrochozoa</taxon>
        <taxon>Platyhelminthes</taxon>
        <taxon>Cestoda</taxon>
        <taxon>Eucestoda</taxon>
        <taxon>Cyclophyllidea</taxon>
        <taxon>Hymenolepididae</taxon>
        <taxon>Hymenolepis</taxon>
    </lineage>
</organism>
<accession>A0A564Y527</accession>
<dbReference type="Pfam" id="PF07819">
    <property type="entry name" value="PGAP1"/>
    <property type="match status" value="1"/>
</dbReference>
<protein>
    <recommendedName>
        <fullName evidence="1">GPI inositol-deacylase PGAP1-like alpha/beta domain-containing protein</fullName>
    </recommendedName>
</protein>
<evidence type="ECO:0000313" key="2">
    <source>
        <dbReference type="EMBL" id="VUZ41604.1"/>
    </source>
</evidence>
<evidence type="ECO:0000259" key="1">
    <source>
        <dbReference type="Pfam" id="PF07819"/>
    </source>
</evidence>
<evidence type="ECO:0000313" key="3">
    <source>
        <dbReference type="Proteomes" id="UP000321570"/>
    </source>
</evidence>
<dbReference type="GO" id="GO:0016788">
    <property type="term" value="F:hydrolase activity, acting on ester bonds"/>
    <property type="evidence" value="ECO:0007669"/>
    <property type="project" value="InterPro"/>
</dbReference>
<feature type="domain" description="GPI inositol-deacylase PGAP1-like alpha/beta" evidence="1">
    <location>
        <begin position="2"/>
        <end position="47"/>
    </location>
</feature>
<gene>
    <name evidence="2" type="ORF">WMSIL1_LOCUS2353</name>
</gene>
<dbReference type="Proteomes" id="UP000321570">
    <property type="component" value="Unassembled WGS sequence"/>
</dbReference>
<dbReference type="InterPro" id="IPR012908">
    <property type="entry name" value="PGAP1-ab_dom-like"/>
</dbReference>
<sequence>MNKLNYTFEFFSLDFLEDSSAVSTEILERQTECVANVIPFIYSLFSKKPV</sequence>
<keyword evidence="3" id="KW-1185">Reference proteome</keyword>
<dbReference type="EMBL" id="CABIJS010000066">
    <property type="protein sequence ID" value="VUZ41604.1"/>
    <property type="molecule type" value="Genomic_DNA"/>
</dbReference>
<reference evidence="2 3" key="1">
    <citation type="submission" date="2019-07" db="EMBL/GenBank/DDBJ databases">
        <authorList>
            <person name="Jastrzebski P J."/>
            <person name="Paukszto L."/>
            <person name="Jastrzebski P J."/>
        </authorList>
    </citation>
    <scope>NUCLEOTIDE SEQUENCE [LARGE SCALE GENOMIC DNA]</scope>
    <source>
        <strain evidence="2 3">WMS-il1</strain>
    </source>
</reference>
<feature type="non-terminal residue" evidence="2">
    <location>
        <position position="50"/>
    </location>
</feature>
<dbReference type="AlphaFoldDB" id="A0A564Y527"/>
<name>A0A564Y527_HYMDI</name>
<proteinExistence type="predicted"/>